<feature type="compositionally biased region" description="Basic residues" evidence="1">
    <location>
        <begin position="99"/>
        <end position="114"/>
    </location>
</feature>
<organism evidence="3 4">
    <name type="scientific">Sorghum bicolor</name>
    <name type="common">Sorghum</name>
    <name type="synonym">Sorghum vulgare</name>
    <dbReference type="NCBI Taxonomy" id="4558"/>
    <lineage>
        <taxon>Eukaryota</taxon>
        <taxon>Viridiplantae</taxon>
        <taxon>Streptophyta</taxon>
        <taxon>Embryophyta</taxon>
        <taxon>Tracheophyta</taxon>
        <taxon>Spermatophyta</taxon>
        <taxon>Magnoliopsida</taxon>
        <taxon>Liliopsida</taxon>
        <taxon>Poales</taxon>
        <taxon>Poaceae</taxon>
        <taxon>PACMAD clade</taxon>
        <taxon>Panicoideae</taxon>
        <taxon>Andropogonodae</taxon>
        <taxon>Andropogoneae</taxon>
        <taxon>Sorghinae</taxon>
        <taxon>Sorghum</taxon>
    </lineage>
</organism>
<evidence type="ECO:0000256" key="1">
    <source>
        <dbReference type="SAM" id="MobiDB-lite"/>
    </source>
</evidence>
<reference evidence="3" key="2">
    <citation type="submission" date="2020-10" db="EMBL/GenBank/DDBJ databases">
        <authorList>
            <person name="Cooper E.A."/>
            <person name="Brenton Z.W."/>
            <person name="Flinn B.S."/>
            <person name="Jenkins J."/>
            <person name="Shu S."/>
            <person name="Flowers D."/>
            <person name="Luo F."/>
            <person name="Wang Y."/>
            <person name="Xia P."/>
            <person name="Barry K."/>
            <person name="Daum C."/>
            <person name="Lipzen A."/>
            <person name="Yoshinaga Y."/>
            <person name="Schmutz J."/>
            <person name="Saski C."/>
            <person name="Vermerris W."/>
            <person name="Kresovich S."/>
        </authorList>
    </citation>
    <scope>NUCLEOTIDE SEQUENCE</scope>
</reference>
<dbReference type="Proteomes" id="UP000807115">
    <property type="component" value="Chromosome 8"/>
</dbReference>
<reference evidence="3" key="1">
    <citation type="journal article" date="2019" name="BMC Genomics">
        <title>A new reference genome for Sorghum bicolor reveals high levels of sequence similarity between sweet and grain genotypes: implications for the genetics of sugar metabolism.</title>
        <authorList>
            <person name="Cooper E.A."/>
            <person name="Brenton Z.W."/>
            <person name="Flinn B.S."/>
            <person name="Jenkins J."/>
            <person name="Shu S."/>
            <person name="Flowers D."/>
            <person name="Luo F."/>
            <person name="Wang Y."/>
            <person name="Xia P."/>
            <person name="Barry K."/>
            <person name="Daum C."/>
            <person name="Lipzen A."/>
            <person name="Yoshinaga Y."/>
            <person name="Schmutz J."/>
            <person name="Saski C."/>
            <person name="Vermerris W."/>
            <person name="Kresovich S."/>
        </authorList>
    </citation>
    <scope>NUCLEOTIDE SEQUENCE</scope>
</reference>
<name>A0A921QI01_SORBI</name>
<proteinExistence type="predicted"/>
<sequence length="124" mass="12547">MAATGGILPTLVLHRLPTGCACAPLPPPRVATADAAAPPPIPAAMAADLLDPAAAAPGGTGRPGDGDGRWGGLVELAVASTVRPSHGRLTGAREDGKGRARQSWRRWQHLRKGKTVAATNPSSP</sequence>
<dbReference type="AlphaFoldDB" id="A0A921QI01"/>
<feature type="signal peptide" evidence="2">
    <location>
        <begin position="1"/>
        <end position="22"/>
    </location>
</feature>
<comment type="caution">
    <text evidence="3">The sequence shown here is derived from an EMBL/GenBank/DDBJ whole genome shotgun (WGS) entry which is preliminary data.</text>
</comment>
<dbReference type="EMBL" id="CM027687">
    <property type="protein sequence ID" value="KAG0521152.1"/>
    <property type="molecule type" value="Genomic_DNA"/>
</dbReference>
<keyword evidence="2" id="KW-0732">Signal</keyword>
<accession>A0A921QI01</accession>
<feature type="chain" id="PRO_5037067946" evidence="2">
    <location>
        <begin position="23"/>
        <end position="124"/>
    </location>
</feature>
<feature type="region of interest" description="Disordered" evidence="1">
    <location>
        <begin position="84"/>
        <end position="124"/>
    </location>
</feature>
<protein>
    <submittedName>
        <fullName evidence="3">Uncharacterized protein</fullName>
    </submittedName>
</protein>
<evidence type="ECO:0000313" key="4">
    <source>
        <dbReference type="Proteomes" id="UP000807115"/>
    </source>
</evidence>
<gene>
    <name evidence="3" type="ORF">BDA96_08G136800</name>
</gene>
<evidence type="ECO:0000256" key="2">
    <source>
        <dbReference type="SAM" id="SignalP"/>
    </source>
</evidence>
<evidence type="ECO:0000313" key="3">
    <source>
        <dbReference type="EMBL" id="KAG0521152.1"/>
    </source>
</evidence>
<feature type="region of interest" description="Disordered" evidence="1">
    <location>
        <begin position="52"/>
        <end position="71"/>
    </location>
</feature>